<evidence type="ECO:0000313" key="3">
    <source>
        <dbReference type="Proteomes" id="UP001144396"/>
    </source>
</evidence>
<keyword evidence="3" id="KW-1185">Reference proteome</keyword>
<protein>
    <submittedName>
        <fullName evidence="2">Uncharacterized protein</fullName>
    </submittedName>
</protein>
<evidence type="ECO:0000256" key="1">
    <source>
        <dbReference type="SAM" id="MobiDB-lite"/>
    </source>
</evidence>
<sequence length="125" mass="14009">MSVLSIILHCVQRQPDAPRRRDVRVSEGMAPIEERLHTARHVAGDPREARHRGEPDVRRDASSDARGTDGDAATRRRDERTRARRAVIRDAGLHGYEERPALPAAPRGRRGRRARGDEGTDHTIG</sequence>
<name>A0A9W6FPH9_9MICO</name>
<evidence type="ECO:0000313" key="2">
    <source>
        <dbReference type="EMBL" id="GLI27541.1"/>
    </source>
</evidence>
<proteinExistence type="predicted"/>
<feature type="compositionally biased region" description="Basic and acidic residues" evidence="1">
    <location>
        <begin position="32"/>
        <end position="100"/>
    </location>
</feature>
<comment type="caution">
    <text evidence="2">The sequence shown here is derived from an EMBL/GenBank/DDBJ whole genome shotgun (WGS) entry which is preliminary data.</text>
</comment>
<gene>
    <name evidence="2" type="ORF">ARHIZOSPH14_17830</name>
</gene>
<dbReference type="Proteomes" id="UP001144396">
    <property type="component" value="Unassembled WGS sequence"/>
</dbReference>
<reference evidence="2" key="1">
    <citation type="submission" date="2022-12" db="EMBL/GenBank/DDBJ databases">
        <title>Reference genome sequencing for broad-spectrum identification of bacterial and archaeal isolates by mass spectrometry.</title>
        <authorList>
            <person name="Sekiguchi Y."/>
            <person name="Tourlousse D.M."/>
        </authorList>
    </citation>
    <scope>NUCLEOTIDE SEQUENCE</scope>
    <source>
        <strain evidence="2">14</strain>
    </source>
</reference>
<feature type="region of interest" description="Disordered" evidence="1">
    <location>
        <begin position="13"/>
        <end position="125"/>
    </location>
</feature>
<dbReference type="EMBL" id="BSDP01000001">
    <property type="protein sequence ID" value="GLI27541.1"/>
    <property type="molecule type" value="Genomic_DNA"/>
</dbReference>
<feature type="compositionally biased region" description="Basic and acidic residues" evidence="1">
    <location>
        <begin position="16"/>
        <end position="25"/>
    </location>
</feature>
<organism evidence="2 3">
    <name type="scientific">Agromyces rhizosphaerae</name>
    <dbReference type="NCBI Taxonomy" id="88374"/>
    <lineage>
        <taxon>Bacteria</taxon>
        <taxon>Bacillati</taxon>
        <taxon>Actinomycetota</taxon>
        <taxon>Actinomycetes</taxon>
        <taxon>Micrococcales</taxon>
        <taxon>Microbacteriaceae</taxon>
        <taxon>Agromyces</taxon>
    </lineage>
</organism>
<feature type="compositionally biased region" description="Basic and acidic residues" evidence="1">
    <location>
        <begin position="114"/>
        <end position="125"/>
    </location>
</feature>
<dbReference type="AlphaFoldDB" id="A0A9W6FPH9"/>
<accession>A0A9W6FPH9</accession>